<proteinExistence type="predicted"/>
<dbReference type="PROSITE" id="PS51736">
    <property type="entry name" value="RECOMBINASES_3"/>
    <property type="match status" value="1"/>
</dbReference>
<dbReference type="CDD" id="cd03768">
    <property type="entry name" value="SR_ResInv"/>
    <property type="match status" value="1"/>
</dbReference>
<feature type="coiled-coil region" evidence="6">
    <location>
        <begin position="371"/>
        <end position="398"/>
    </location>
</feature>
<dbReference type="PANTHER" id="PTHR30461">
    <property type="entry name" value="DNA-INVERTASE FROM LAMBDOID PROPHAGE"/>
    <property type="match status" value="1"/>
</dbReference>
<dbReference type="PANTHER" id="PTHR30461:SF23">
    <property type="entry name" value="DNA RECOMBINASE-RELATED"/>
    <property type="match status" value="1"/>
</dbReference>
<dbReference type="GO" id="GO:0015074">
    <property type="term" value="P:DNA integration"/>
    <property type="evidence" value="ECO:0007669"/>
    <property type="project" value="UniProtKB-KW"/>
</dbReference>
<dbReference type="HOGENOM" id="CLU_010686_18_3_9"/>
<dbReference type="Pfam" id="PF00239">
    <property type="entry name" value="Resolvase"/>
    <property type="match status" value="1"/>
</dbReference>
<dbReference type="GO" id="GO:0003677">
    <property type="term" value="F:DNA binding"/>
    <property type="evidence" value="ECO:0007669"/>
    <property type="project" value="UniProtKB-KW"/>
</dbReference>
<accession>A5D5X5</accession>
<dbReference type="EMBL" id="AP009389">
    <property type="protein sequence ID" value="BAF58340.1"/>
    <property type="molecule type" value="Genomic_DNA"/>
</dbReference>
<dbReference type="Proteomes" id="UP000006556">
    <property type="component" value="Chromosome"/>
</dbReference>
<feature type="domain" description="Resolvase/invertase-type recombinase catalytic" evidence="7">
    <location>
        <begin position="4"/>
        <end position="152"/>
    </location>
</feature>
<keyword evidence="6" id="KW-0175">Coiled coil</keyword>
<sequence>MSNTVACYIRVSTDEQAEQGISIPAQKSRLLAFCRSQGWNIYGFYIDDGYSGKDLDRPAMRRLIGDTGAKKFDTVLVLKLDRLSRRQKDVLFLLEDVFEPGGVGFKSVTESFDTTTPFGKAALGMMAVFAQLERETIVERVRMAKKESAKQGRFMGGPAPYGYRHNFETKRLEVDEVQAGTVRWIYDRYLSGAPNYRHIAEELEHTGVPGPTNEKWNKAFVRKILTNPVYAGLIRHRENLYPGRHDPIVSPEKWQEVQKLIKSRGAVRAAAAVHTGLLSGIIWCGECGARMRVKNVWQNHPNTNPKKVTRYYVCYSQDRAGGHMVRNPTCRCGYKHGGAVEEQVLRELFCYSYDRRLLRRALEEALAAADNRAFLRELAQARKDLAATEKKLERWYDAFEKGALEGDQLTERVKGLHQRKAYLRGQIAEMESRLKEGKERQTSVEEMMGILQDFPRIWENATAEERREIVVNTVKAVKVYSNNRVEVDFNL</sequence>
<dbReference type="Pfam" id="PF07508">
    <property type="entry name" value="Recombinase"/>
    <property type="match status" value="1"/>
</dbReference>
<dbReference type="SMART" id="SM00857">
    <property type="entry name" value="Resolvase"/>
    <property type="match status" value="1"/>
</dbReference>
<dbReference type="InterPro" id="IPR006119">
    <property type="entry name" value="Resolv_N"/>
</dbReference>
<reference evidence="10" key="1">
    <citation type="journal article" date="2008" name="Genome Res.">
        <title>The genome of Pelotomaculum thermopropionicum reveals niche-associated evolution in anaerobic microbiota.</title>
        <authorList>
            <person name="Kosaka T."/>
            <person name="Kato S."/>
            <person name="Shimoyama T."/>
            <person name="Ishii S."/>
            <person name="Abe T."/>
            <person name="Watanabe K."/>
        </authorList>
    </citation>
    <scope>NUCLEOTIDE SEQUENCE [LARGE SCALE GENOMIC DNA]</scope>
    <source>
        <strain evidence="10">DSM 13744 / JCM 10971 / SI</strain>
    </source>
</reference>
<evidence type="ECO:0000259" key="7">
    <source>
        <dbReference type="PROSITE" id="PS51736"/>
    </source>
</evidence>
<dbReference type="AlphaFoldDB" id="A5D5X5"/>
<dbReference type="eggNOG" id="COG1961">
    <property type="taxonomic scope" value="Bacteria"/>
</dbReference>
<feature type="domain" description="Recombinase" evidence="8">
    <location>
        <begin position="160"/>
        <end position="267"/>
    </location>
</feature>
<dbReference type="STRING" id="370438.PTH_0159"/>
<dbReference type="InterPro" id="IPR038109">
    <property type="entry name" value="DNA_bind_recomb_sf"/>
</dbReference>
<dbReference type="Gene3D" id="3.40.50.1390">
    <property type="entry name" value="Resolvase, N-terminal catalytic domain"/>
    <property type="match status" value="1"/>
</dbReference>
<dbReference type="InterPro" id="IPR025827">
    <property type="entry name" value="Zn_ribbon_recom_dom"/>
</dbReference>
<name>A5D5X5_PELTS</name>
<dbReference type="Pfam" id="PF13408">
    <property type="entry name" value="Zn_ribbon_recom"/>
    <property type="match status" value="1"/>
</dbReference>
<dbReference type="InterPro" id="IPR050639">
    <property type="entry name" value="SSR_resolvase"/>
</dbReference>
<keyword evidence="3" id="KW-0233">DNA recombination</keyword>
<dbReference type="KEGG" id="pth:PTH_0159"/>
<feature type="active site" description="O-(5'-phospho-DNA)-serine intermediate" evidence="4 5">
    <location>
        <position position="12"/>
    </location>
</feature>
<dbReference type="InterPro" id="IPR006118">
    <property type="entry name" value="Recombinase_CS"/>
</dbReference>
<evidence type="ECO:0000256" key="6">
    <source>
        <dbReference type="SAM" id="Coils"/>
    </source>
</evidence>
<evidence type="ECO:0000313" key="9">
    <source>
        <dbReference type="EMBL" id="BAF58340.1"/>
    </source>
</evidence>
<keyword evidence="10" id="KW-1185">Reference proteome</keyword>
<evidence type="ECO:0000256" key="1">
    <source>
        <dbReference type="ARBA" id="ARBA00022908"/>
    </source>
</evidence>
<dbReference type="InterPro" id="IPR011109">
    <property type="entry name" value="DNA_bind_recombinase_dom"/>
</dbReference>
<dbReference type="GO" id="GO:0000150">
    <property type="term" value="F:DNA strand exchange activity"/>
    <property type="evidence" value="ECO:0007669"/>
    <property type="project" value="InterPro"/>
</dbReference>
<dbReference type="Gene3D" id="3.90.1750.20">
    <property type="entry name" value="Putative Large Serine Recombinase, Chain B, Domain 2"/>
    <property type="match status" value="1"/>
</dbReference>
<evidence type="ECO:0008006" key="11">
    <source>
        <dbReference type="Google" id="ProtNLM"/>
    </source>
</evidence>
<dbReference type="SUPFAM" id="SSF53041">
    <property type="entry name" value="Resolvase-like"/>
    <property type="match status" value="1"/>
</dbReference>
<keyword evidence="2" id="KW-0238">DNA-binding</keyword>
<evidence type="ECO:0000256" key="4">
    <source>
        <dbReference type="PIRSR" id="PIRSR606118-50"/>
    </source>
</evidence>
<gene>
    <name evidence="9" type="ordered locus">PTH_0159</name>
</gene>
<dbReference type="PROSITE" id="PS00397">
    <property type="entry name" value="RECOMBINASES_1"/>
    <property type="match status" value="1"/>
</dbReference>
<evidence type="ECO:0000256" key="2">
    <source>
        <dbReference type="ARBA" id="ARBA00023125"/>
    </source>
</evidence>
<dbReference type="PROSITE" id="PS51737">
    <property type="entry name" value="RECOMBINASE_DNA_BIND"/>
    <property type="match status" value="1"/>
</dbReference>
<evidence type="ECO:0000313" key="10">
    <source>
        <dbReference type="Proteomes" id="UP000006556"/>
    </source>
</evidence>
<protein>
    <recommendedName>
        <fullName evidence="11">Site-specific recombinases</fullName>
    </recommendedName>
</protein>
<organism evidence="9 10">
    <name type="scientific">Pelotomaculum thermopropionicum (strain DSM 13744 / JCM 10971 / SI)</name>
    <dbReference type="NCBI Taxonomy" id="370438"/>
    <lineage>
        <taxon>Bacteria</taxon>
        <taxon>Bacillati</taxon>
        <taxon>Bacillota</taxon>
        <taxon>Clostridia</taxon>
        <taxon>Eubacteriales</taxon>
        <taxon>Desulfotomaculaceae</taxon>
        <taxon>Pelotomaculum</taxon>
    </lineage>
</organism>
<evidence type="ECO:0000256" key="3">
    <source>
        <dbReference type="ARBA" id="ARBA00023172"/>
    </source>
</evidence>
<evidence type="ECO:0000259" key="8">
    <source>
        <dbReference type="PROSITE" id="PS51737"/>
    </source>
</evidence>
<evidence type="ECO:0000256" key="5">
    <source>
        <dbReference type="PROSITE-ProRule" id="PRU10137"/>
    </source>
</evidence>
<dbReference type="InterPro" id="IPR036162">
    <property type="entry name" value="Resolvase-like_N_sf"/>
</dbReference>
<keyword evidence="1" id="KW-0229">DNA integration</keyword>